<accession>A0ACC1HJM2</accession>
<dbReference type="Proteomes" id="UP001145114">
    <property type="component" value="Unassembled WGS sequence"/>
</dbReference>
<keyword evidence="2" id="KW-1185">Reference proteome</keyword>
<feature type="non-terminal residue" evidence="1">
    <location>
        <position position="230"/>
    </location>
</feature>
<gene>
    <name evidence="1" type="ORF">EV182_008241</name>
</gene>
<protein>
    <submittedName>
        <fullName evidence="1">Uncharacterized protein</fullName>
    </submittedName>
</protein>
<comment type="caution">
    <text evidence="1">The sequence shown here is derived from an EMBL/GenBank/DDBJ whole genome shotgun (WGS) entry which is preliminary data.</text>
</comment>
<evidence type="ECO:0000313" key="2">
    <source>
        <dbReference type="Proteomes" id="UP001145114"/>
    </source>
</evidence>
<sequence>MEWSVITDRVNQICNGANHRTPKHCQRRWNTIYQSLGERIISFIDKEFPGAKPNYRDLAKVDEEMREEGGSSHNYDEQARHRQDQTSAPTGFQGATSPSGENHPFKGDITPQQQSQSFAASAEGGNGSLLALDIDMNQIQLDPESRWRSLLYRNIVTDVVQALTDHNSQASAVVESMLRARDTGLSYLAAKANSRPVFPTSSAADDYKVAHQPQALLPPQPQAYQAGDSE</sequence>
<organism evidence="1 2">
    <name type="scientific">Spiromyces aspiralis</name>
    <dbReference type="NCBI Taxonomy" id="68401"/>
    <lineage>
        <taxon>Eukaryota</taxon>
        <taxon>Fungi</taxon>
        <taxon>Fungi incertae sedis</taxon>
        <taxon>Zoopagomycota</taxon>
        <taxon>Kickxellomycotina</taxon>
        <taxon>Kickxellomycetes</taxon>
        <taxon>Kickxellales</taxon>
        <taxon>Kickxellaceae</taxon>
        <taxon>Spiromyces</taxon>
    </lineage>
</organism>
<proteinExistence type="predicted"/>
<evidence type="ECO:0000313" key="1">
    <source>
        <dbReference type="EMBL" id="KAJ1676412.1"/>
    </source>
</evidence>
<name>A0ACC1HJM2_9FUNG</name>
<reference evidence="1" key="1">
    <citation type="submission" date="2022-06" db="EMBL/GenBank/DDBJ databases">
        <title>Phylogenomic reconstructions and comparative analyses of Kickxellomycotina fungi.</title>
        <authorList>
            <person name="Reynolds N.K."/>
            <person name="Stajich J.E."/>
            <person name="Barry K."/>
            <person name="Grigoriev I.V."/>
            <person name="Crous P."/>
            <person name="Smith M.E."/>
        </authorList>
    </citation>
    <scope>NUCLEOTIDE SEQUENCE</scope>
    <source>
        <strain evidence="1">RSA 2271</strain>
    </source>
</reference>
<dbReference type="EMBL" id="JAMZIH010004149">
    <property type="protein sequence ID" value="KAJ1676412.1"/>
    <property type="molecule type" value="Genomic_DNA"/>
</dbReference>